<organism evidence="1">
    <name type="scientific">marine sediment metagenome</name>
    <dbReference type="NCBI Taxonomy" id="412755"/>
    <lineage>
        <taxon>unclassified sequences</taxon>
        <taxon>metagenomes</taxon>
        <taxon>ecological metagenomes</taxon>
    </lineage>
</organism>
<evidence type="ECO:0000313" key="1">
    <source>
        <dbReference type="EMBL" id="KKM13803.1"/>
    </source>
</evidence>
<dbReference type="EMBL" id="LAZR01015295">
    <property type="protein sequence ID" value="KKM13803.1"/>
    <property type="molecule type" value="Genomic_DNA"/>
</dbReference>
<reference evidence="1" key="1">
    <citation type="journal article" date="2015" name="Nature">
        <title>Complex archaea that bridge the gap between prokaryotes and eukaryotes.</title>
        <authorList>
            <person name="Spang A."/>
            <person name="Saw J.H."/>
            <person name="Jorgensen S.L."/>
            <person name="Zaremba-Niedzwiedzka K."/>
            <person name="Martijn J."/>
            <person name="Lind A.E."/>
            <person name="van Eijk R."/>
            <person name="Schleper C."/>
            <person name="Guy L."/>
            <person name="Ettema T.J."/>
        </authorList>
    </citation>
    <scope>NUCLEOTIDE SEQUENCE</scope>
</reference>
<sequence>MREAPFEIRDALKSGLRNDVRMPRGASACVEMRNLKPTDMGARSPEILTYPITSPAYSQSWPYPQLLRSERTIFFRDATELRTVNESDWVTTLVTLRQVDDPNTAASLVAGGGTIHLAGFSDSYFMTDGVNLIIKTPAYTNALVFLNTAFRCATVHEFDRRLFIGGMEGTYFTSSRWTTLYDIWRDSSDGQVFTASDETLDTHYVLYSDEAGGDVDTPFEILKAALGAEASEADLGPLFDELIGEAIEERRIGLIPCSFTGPILSLKHLGANLIVYGQRGVSILTKSPSGGYIETPVLMRGIASRGAVEGDDSEHVIVDTEGDLWRFTSQGLNRLGYGEFVGSLTIANVVVSFDPQFREFWISDGVDTYILNRWGLGGPVSLLPSSLVRSYNSATLIGTNPVVDYNVIVTPPTDLDSTHRDIVLIRTIPIDLGQRGQKHVVGLQIASAGVRDGRGTVHYRYDQTIAAFTRRAQSKVTTDGWVRIDVNVVDGMMEVLGVAPAQTAEYDYIEVRYQTDDRRHIRGTQTNQPDRL</sequence>
<dbReference type="AlphaFoldDB" id="A0A0F9JV90"/>
<proteinExistence type="predicted"/>
<accession>A0A0F9JV90</accession>
<protein>
    <submittedName>
        <fullName evidence="1">Uncharacterized protein</fullName>
    </submittedName>
</protein>
<gene>
    <name evidence="1" type="ORF">LCGC14_1712500</name>
</gene>
<comment type="caution">
    <text evidence="1">The sequence shown here is derived from an EMBL/GenBank/DDBJ whole genome shotgun (WGS) entry which is preliminary data.</text>
</comment>
<name>A0A0F9JV90_9ZZZZ</name>